<dbReference type="EMBL" id="BSYO01000031">
    <property type="protein sequence ID" value="GMH26673.1"/>
    <property type="molecule type" value="Genomic_DNA"/>
</dbReference>
<keyword evidence="2" id="KW-1185">Reference proteome</keyword>
<protein>
    <submittedName>
        <fullName evidence="1">Uncharacterized protein</fullName>
    </submittedName>
</protein>
<proteinExistence type="predicted"/>
<dbReference type="AlphaFoldDB" id="A0AAD3TAU7"/>
<name>A0AAD3TAU7_NEPGR</name>
<sequence>MFRSSCFFGSCGFFGYTMFKNCSQNKFVQIIHLTLISAVELIRSHYPFKEISYKASSSTPVREAYNSSHLHCQLHAESKKVSDWWSMLLMRIATAFSSGPFEENHVTVLVLELSHIIDIN</sequence>
<evidence type="ECO:0000313" key="1">
    <source>
        <dbReference type="EMBL" id="GMH26673.1"/>
    </source>
</evidence>
<accession>A0AAD3TAU7</accession>
<evidence type="ECO:0000313" key="2">
    <source>
        <dbReference type="Proteomes" id="UP001279734"/>
    </source>
</evidence>
<dbReference type="Proteomes" id="UP001279734">
    <property type="component" value="Unassembled WGS sequence"/>
</dbReference>
<comment type="caution">
    <text evidence="1">The sequence shown here is derived from an EMBL/GenBank/DDBJ whole genome shotgun (WGS) entry which is preliminary data.</text>
</comment>
<reference evidence="1" key="1">
    <citation type="submission" date="2023-05" db="EMBL/GenBank/DDBJ databases">
        <title>Nepenthes gracilis genome sequencing.</title>
        <authorList>
            <person name="Fukushima K."/>
        </authorList>
    </citation>
    <scope>NUCLEOTIDE SEQUENCE</scope>
    <source>
        <strain evidence="1">SING2019-196</strain>
    </source>
</reference>
<gene>
    <name evidence="1" type="ORF">Nepgr_028516</name>
</gene>
<organism evidence="1 2">
    <name type="scientific">Nepenthes gracilis</name>
    <name type="common">Slender pitcher plant</name>
    <dbReference type="NCBI Taxonomy" id="150966"/>
    <lineage>
        <taxon>Eukaryota</taxon>
        <taxon>Viridiplantae</taxon>
        <taxon>Streptophyta</taxon>
        <taxon>Embryophyta</taxon>
        <taxon>Tracheophyta</taxon>
        <taxon>Spermatophyta</taxon>
        <taxon>Magnoliopsida</taxon>
        <taxon>eudicotyledons</taxon>
        <taxon>Gunneridae</taxon>
        <taxon>Pentapetalae</taxon>
        <taxon>Caryophyllales</taxon>
        <taxon>Nepenthaceae</taxon>
        <taxon>Nepenthes</taxon>
    </lineage>
</organism>